<evidence type="ECO:0000313" key="1">
    <source>
        <dbReference type="EMBL" id="CEP13815.1"/>
    </source>
</evidence>
<dbReference type="STRING" id="35722.A0A0B7NEL6"/>
<dbReference type="AlphaFoldDB" id="A0A0B7NEL6"/>
<dbReference type="InterPro" id="IPR036291">
    <property type="entry name" value="NAD(P)-bd_dom_sf"/>
</dbReference>
<organism evidence="1 2">
    <name type="scientific">Parasitella parasitica</name>
    <dbReference type="NCBI Taxonomy" id="35722"/>
    <lineage>
        <taxon>Eukaryota</taxon>
        <taxon>Fungi</taxon>
        <taxon>Fungi incertae sedis</taxon>
        <taxon>Mucoromycota</taxon>
        <taxon>Mucoromycotina</taxon>
        <taxon>Mucoromycetes</taxon>
        <taxon>Mucorales</taxon>
        <taxon>Mucorineae</taxon>
        <taxon>Mucoraceae</taxon>
        <taxon>Parasitella</taxon>
    </lineage>
</organism>
<keyword evidence="2" id="KW-1185">Reference proteome</keyword>
<evidence type="ECO:0000313" key="2">
    <source>
        <dbReference type="Proteomes" id="UP000054107"/>
    </source>
</evidence>
<dbReference type="EMBL" id="LN730558">
    <property type="protein sequence ID" value="CEP13815.1"/>
    <property type="molecule type" value="Genomic_DNA"/>
</dbReference>
<protein>
    <submittedName>
        <fullName evidence="1">Uncharacterized protein</fullName>
    </submittedName>
</protein>
<dbReference type="Proteomes" id="UP000054107">
    <property type="component" value="Unassembled WGS sequence"/>
</dbReference>
<reference evidence="1 2" key="1">
    <citation type="submission" date="2014-09" db="EMBL/GenBank/DDBJ databases">
        <authorList>
            <person name="Ellenberger Sabrina"/>
        </authorList>
    </citation>
    <scope>NUCLEOTIDE SEQUENCE [LARGE SCALE GENOMIC DNA]</scope>
    <source>
        <strain evidence="1 2">CBS 412.66</strain>
    </source>
</reference>
<proteinExistence type="predicted"/>
<dbReference type="OrthoDB" id="37659at2759"/>
<name>A0A0B7NEL6_9FUNG</name>
<sequence length="187" mass="21211">MLYQQQAYSAHRTCGNAGLVNVLQMYRFENDALLYRDHICSGFVSNNASKHGVIGYTRSFQFKPYIFNVCINALCPYWVETALLSGTKGSDDTQELFYNIFQQSPHVPMEIVVDSVLTLLNDKTRNTETLLATPEGIVAMETLQQRDSFHSKKSNATFKNYIKDAILPGQAQLATTLRRYESSYSKL</sequence>
<accession>A0A0B7NEL6</accession>
<dbReference type="SUPFAM" id="SSF51735">
    <property type="entry name" value="NAD(P)-binding Rossmann-fold domains"/>
    <property type="match status" value="1"/>
</dbReference>
<dbReference type="Gene3D" id="3.40.50.720">
    <property type="entry name" value="NAD(P)-binding Rossmann-like Domain"/>
    <property type="match status" value="1"/>
</dbReference>
<gene>
    <name evidence="1" type="primary">PARPA_07949.1 scaffold 31073</name>
</gene>